<dbReference type="EMBL" id="PDOA01000001">
    <property type="protein sequence ID" value="PWC30644.1"/>
    <property type="molecule type" value="Genomic_DNA"/>
</dbReference>
<feature type="signal peptide" evidence="2">
    <location>
        <begin position="1"/>
        <end position="21"/>
    </location>
</feature>
<evidence type="ECO:0000259" key="3">
    <source>
        <dbReference type="SMART" id="SM00062"/>
    </source>
</evidence>
<dbReference type="Gene3D" id="3.40.190.10">
    <property type="entry name" value="Periplasmic binding protein-like II"/>
    <property type="match status" value="2"/>
</dbReference>
<dbReference type="SUPFAM" id="SSF53850">
    <property type="entry name" value="Periplasmic binding protein-like II"/>
    <property type="match status" value="1"/>
</dbReference>
<sequence>MNSFKRILAAGLALALTGALAGVAPAFAQSAPLPEAIRAAGALRVGIEATYPPMAYKDPATNERRGVNVDLVTAIGRDLGLEIRWEEMSFEQIINSLTTGRIDFSGTSMTDLPARREKLSFVDYITTGGQLFTTRALAASIREATDFCGRSVSTPRFTNYFPSGQAWSEKACVAAGKPPMQVVGSNGATASRTDLRQERTQGAILGAEFVAHLQRTEPENWAAVGKPITDNLSGLAFPKDATTLRDAIAASLQRLIDNGTYGEILKKHGIAAQAISRVSVDAGQP</sequence>
<evidence type="ECO:0000313" key="5">
    <source>
        <dbReference type="Proteomes" id="UP000245048"/>
    </source>
</evidence>
<evidence type="ECO:0000256" key="1">
    <source>
        <dbReference type="ARBA" id="ARBA00022729"/>
    </source>
</evidence>
<accession>A0A2U1V9S3</accession>
<proteinExistence type="predicted"/>
<comment type="caution">
    <text evidence="4">The sequence shown here is derived from an EMBL/GenBank/DDBJ whole genome shotgun (WGS) entry which is preliminary data.</text>
</comment>
<keyword evidence="5" id="KW-1185">Reference proteome</keyword>
<dbReference type="PANTHER" id="PTHR35936">
    <property type="entry name" value="MEMBRANE-BOUND LYTIC MUREIN TRANSGLYCOSYLASE F"/>
    <property type="match status" value="1"/>
</dbReference>
<protein>
    <submittedName>
        <fullName evidence="4">Amino acid ABC transporter substrate-binding protein</fullName>
    </submittedName>
</protein>
<gene>
    <name evidence="4" type="ORF">CR165_01695</name>
</gene>
<reference evidence="5" key="1">
    <citation type="submission" date="2017-10" db="EMBL/GenBank/DDBJ databases">
        <authorList>
            <person name="Toshchakov S.V."/>
            <person name="Goeva M.A."/>
        </authorList>
    </citation>
    <scope>NUCLEOTIDE SEQUENCE [LARGE SCALE GENOMIC DNA]</scope>
    <source>
        <strain evidence="5">JR1/69-1-13</strain>
    </source>
</reference>
<dbReference type="PANTHER" id="PTHR35936:SF17">
    <property type="entry name" value="ARGININE-BINDING EXTRACELLULAR PROTEIN ARTP"/>
    <property type="match status" value="1"/>
</dbReference>
<keyword evidence="1 2" id="KW-0732">Signal</keyword>
<dbReference type="SMART" id="SM00062">
    <property type="entry name" value="PBPb"/>
    <property type="match status" value="1"/>
</dbReference>
<dbReference type="InterPro" id="IPR001638">
    <property type="entry name" value="Solute-binding_3/MltF_N"/>
</dbReference>
<feature type="chain" id="PRO_5015712282" evidence="2">
    <location>
        <begin position="22"/>
        <end position="285"/>
    </location>
</feature>
<feature type="domain" description="Solute-binding protein family 3/N-terminal" evidence="3">
    <location>
        <begin position="42"/>
        <end position="272"/>
    </location>
</feature>
<dbReference type="OrthoDB" id="7341446at2"/>
<dbReference type="RefSeq" id="WP_109515215.1">
    <property type="nucleotide sequence ID" value="NZ_PDOA01000001.1"/>
</dbReference>
<evidence type="ECO:0000313" key="4">
    <source>
        <dbReference type="EMBL" id="PWC30644.1"/>
    </source>
</evidence>
<evidence type="ECO:0000256" key="2">
    <source>
        <dbReference type="SAM" id="SignalP"/>
    </source>
</evidence>
<dbReference type="Proteomes" id="UP000245048">
    <property type="component" value="Unassembled WGS sequence"/>
</dbReference>
<organism evidence="4 5">
    <name type="scientific">Teichococcus aestuarii</name>
    <dbReference type="NCBI Taxonomy" id="568898"/>
    <lineage>
        <taxon>Bacteria</taxon>
        <taxon>Pseudomonadati</taxon>
        <taxon>Pseudomonadota</taxon>
        <taxon>Alphaproteobacteria</taxon>
        <taxon>Acetobacterales</taxon>
        <taxon>Roseomonadaceae</taxon>
        <taxon>Roseomonas</taxon>
    </lineage>
</organism>
<dbReference type="Pfam" id="PF00497">
    <property type="entry name" value="SBP_bac_3"/>
    <property type="match status" value="1"/>
</dbReference>
<dbReference type="AlphaFoldDB" id="A0A2U1V9S3"/>
<name>A0A2U1V9S3_9PROT</name>